<evidence type="ECO:0000313" key="3">
    <source>
        <dbReference type="Proteomes" id="UP000043764"/>
    </source>
</evidence>
<proteinExistence type="predicted"/>
<dbReference type="InterPro" id="IPR029063">
    <property type="entry name" value="SAM-dependent_MTases_sf"/>
</dbReference>
<dbReference type="Pfam" id="PF08484">
    <property type="entry name" value="Methyltransf_14"/>
    <property type="match status" value="1"/>
</dbReference>
<dbReference type="InterPro" id="IPR013691">
    <property type="entry name" value="MeTrfase_14"/>
</dbReference>
<dbReference type="Gene3D" id="3.40.50.150">
    <property type="entry name" value="Vaccinia Virus protein VP39"/>
    <property type="match status" value="1"/>
</dbReference>
<reference evidence="3" key="1">
    <citation type="submission" date="2015-05" db="EMBL/GenBank/DDBJ databases">
        <authorList>
            <person name="Rodrigo-Torres Lidia"/>
            <person name="Arahal R.David."/>
        </authorList>
    </citation>
    <scope>NUCLEOTIDE SEQUENCE [LARGE SCALE GENOMIC DNA]</scope>
    <source>
        <strain evidence="3">CECT 7321</strain>
    </source>
</reference>
<dbReference type="RefSeq" id="WP_050673928.1">
    <property type="nucleotide sequence ID" value="NZ_CVRL01000037.1"/>
</dbReference>
<dbReference type="Gene3D" id="3.40.50.720">
    <property type="entry name" value="NAD(P)-binding Rossmann-like Domain"/>
    <property type="match status" value="1"/>
</dbReference>
<dbReference type="SUPFAM" id="SSF53335">
    <property type="entry name" value="S-adenosyl-L-methionine-dependent methyltransferases"/>
    <property type="match status" value="1"/>
</dbReference>
<evidence type="ECO:0000313" key="2">
    <source>
        <dbReference type="EMBL" id="CRL12102.1"/>
    </source>
</evidence>
<dbReference type="AlphaFoldDB" id="A0A0H5D4H7"/>
<sequence length="359" mass="40982">MACLLLPTTPNNPLLSPDDEQRVGAMTLRRNRRLQFVENASFDPSITYYDASYENSQAHSPQFSQHMDDVLKLLIDRYPAGSRLVEVGCGKGDFLDKANDTGHFVCRGFDTTYTGNAPYIEKRYLKEDDRIEADIVVLRHVLEHIPQPHTFISMLAKIFGEAEIYVEVPNLDWILENNTFFDITYEHVNYFSQYALSALFGRKVKMANLCFSDQYQFVIANLAEATTQFTSAYDGENWDDVSFDDLFPALTKQIINLEGMTQHTGKCYFWGAATKGCMFLWHANRLNRLVDVVPYAVDINPDKQGRWLPGSKTAIRAPEDFYKDAKPGDLLVISNPAYQQEIKSELSRRDLDFVSVTCI</sequence>
<dbReference type="Proteomes" id="UP000043764">
    <property type="component" value="Unassembled WGS sequence"/>
</dbReference>
<evidence type="ECO:0000259" key="1">
    <source>
        <dbReference type="Pfam" id="PF08484"/>
    </source>
</evidence>
<dbReference type="STRING" id="481446.NIT7645_03499"/>
<dbReference type="EMBL" id="CVRL01000037">
    <property type="protein sequence ID" value="CRL12102.1"/>
    <property type="molecule type" value="Genomic_DNA"/>
</dbReference>
<gene>
    <name evidence="2" type="ORF">NIT7321_02974</name>
</gene>
<feature type="domain" description="C-methyltransferase" evidence="1">
    <location>
        <begin position="259"/>
        <end position="346"/>
    </location>
</feature>
<accession>A0A0H5D4H7</accession>
<protein>
    <recommendedName>
        <fullName evidence="1">C-methyltransferase domain-containing protein</fullName>
    </recommendedName>
</protein>
<name>A0A0H5D4H7_9RHOB</name>
<keyword evidence="3" id="KW-1185">Reference proteome</keyword>
<dbReference type="Pfam" id="PF13489">
    <property type="entry name" value="Methyltransf_23"/>
    <property type="match status" value="1"/>
</dbReference>
<organism evidence="2 3">
    <name type="scientific">Phaeobacter italicus</name>
    <dbReference type="NCBI Taxonomy" id="481446"/>
    <lineage>
        <taxon>Bacteria</taxon>
        <taxon>Pseudomonadati</taxon>
        <taxon>Pseudomonadota</taxon>
        <taxon>Alphaproteobacteria</taxon>
        <taxon>Rhodobacterales</taxon>
        <taxon>Roseobacteraceae</taxon>
        <taxon>Phaeobacter</taxon>
    </lineage>
</organism>